<dbReference type="GO" id="GO:0008453">
    <property type="term" value="F:alanine-glyoxylate transaminase activity"/>
    <property type="evidence" value="ECO:0007669"/>
    <property type="project" value="TreeGrafter"/>
</dbReference>
<evidence type="ECO:0000313" key="11">
    <source>
        <dbReference type="EMBL" id="CAE18494.1"/>
    </source>
</evidence>
<dbReference type="Gene3D" id="3.90.1150.10">
    <property type="entry name" value="Aspartate Aminotransferase, domain 1"/>
    <property type="match status" value="1"/>
</dbReference>
<dbReference type="InterPro" id="IPR024169">
    <property type="entry name" value="SP_NH2Trfase/AEP_transaminase"/>
</dbReference>
<evidence type="ECO:0000256" key="9">
    <source>
        <dbReference type="RuleBase" id="RU004504"/>
    </source>
</evidence>
<dbReference type="PIRSF" id="PIRSF000524">
    <property type="entry name" value="SPT"/>
    <property type="match status" value="1"/>
</dbReference>
<dbReference type="Pfam" id="PF00266">
    <property type="entry name" value="Aminotran_5"/>
    <property type="match status" value="1"/>
</dbReference>
<evidence type="ECO:0000256" key="1">
    <source>
        <dbReference type="ARBA" id="ARBA00001933"/>
    </source>
</evidence>
<dbReference type="InterPro" id="IPR020578">
    <property type="entry name" value="Aminotrans_V_PyrdxlP_BS"/>
</dbReference>
<dbReference type="GO" id="GO:0004760">
    <property type="term" value="F:L-serine-pyruvate transaminase activity"/>
    <property type="evidence" value="ECO:0007669"/>
    <property type="project" value="TreeGrafter"/>
</dbReference>
<evidence type="ECO:0000256" key="2">
    <source>
        <dbReference type="ARBA" id="ARBA00009236"/>
    </source>
</evidence>
<proteinExistence type="inferred from homology"/>
<keyword evidence="11" id="KW-0560">Oxidoreductase</keyword>
<dbReference type="InterPro" id="IPR015422">
    <property type="entry name" value="PyrdxlP-dep_Trfase_small"/>
</dbReference>
<dbReference type="Gene3D" id="3.40.640.10">
    <property type="entry name" value="Type I PLP-dependent aspartate aminotransferase-like (Major domain)"/>
    <property type="match status" value="1"/>
</dbReference>
<dbReference type="AlphaFoldDB" id="Q7V3N9"/>
<sequence>MAIQQKLSLMIPGPTPVPEKVLQALGRHPIGHRSKDFQDLMEITTKNLQWLHQTKNDVLTITGSGTAAMEAGMISTLSKGEKVICGVNGKFGQRWVKVAKEFGLEVIKIEAEWGKPLDPKDFKTILEKDDKKEIKAVILTHSETSTGVINDLKTISSHIRNHKKALSIIDCVTSIGACSVPVDDWELDVVASGSQKGYMIPPGLSFVSMSDKAWQASENSNLPKFYLNLKSYKKSLLSNSNPYTPAVNLVFALDESLKMMKDEGLDKIFKRHERHKLAVSEAAKTLNLKLFADENHLSPAVTAIQIEDIDAEQFRKNIKNKYDILLAGGQDHLKGKIFRVGHLGYINDRDIITVIAAIGNTLVEQNIISTDTAGKALKIASCHL</sequence>
<dbReference type="InterPro" id="IPR000192">
    <property type="entry name" value="Aminotrans_V_dom"/>
</dbReference>
<dbReference type="HOGENOM" id="CLU_027686_1_1_3"/>
<dbReference type="SUPFAM" id="SSF53383">
    <property type="entry name" value="PLP-dependent transferases"/>
    <property type="match status" value="1"/>
</dbReference>
<evidence type="ECO:0000313" key="12">
    <source>
        <dbReference type="Proteomes" id="UP000001026"/>
    </source>
</evidence>
<dbReference type="EMBL" id="BX548174">
    <property type="protein sequence ID" value="CAE18494.1"/>
    <property type="molecule type" value="Genomic_DNA"/>
</dbReference>
<dbReference type="FunFam" id="3.40.640.10:FF:000027">
    <property type="entry name" value="Serine--pyruvate aminotransferase, mitochondrial"/>
    <property type="match status" value="1"/>
</dbReference>
<dbReference type="EC" id="1.12.-.-" evidence="11"/>
<comment type="cofactor">
    <cofactor evidence="1 7 9">
        <name>pyridoxal 5'-phosphate</name>
        <dbReference type="ChEBI" id="CHEBI:597326"/>
    </cofactor>
</comment>
<evidence type="ECO:0000256" key="5">
    <source>
        <dbReference type="ARBA" id="ARBA00022898"/>
    </source>
</evidence>
<evidence type="ECO:0000256" key="7">
    <source>
        <dbReference type="PIRSR" id="PIRSR000524-50"/>
    </source>
</evidence>
<name>Q7V3N9_PROMP</name>
<evidence type="ECO:0000256" key="4">
    <source>
        <dbReference type="ARBA" id="ARBA00022679"/>
    </source>
</evidence>
<dbReference type="PROSITE" id="PS00595">
    <property type="entry name" value="AA_TRANSFER_CLASS_5"/>
    <property type="match status" value="1"/>
</dbReference>
<dbReference type="GO" id="GO:0016491">
    <property type="term" value="F:oxidoreductase activity"/>
    <property type="evidence" value="ECO:0007669"/>
    <property type="project" value="UniProtKB-KW"/>
</dbReference>
<evidence type="ECO:0000256" key="3">
    <source>
        <dbReference type="ARBA" id="ARBA00022576"/>
    </source>
</evidence>
<gene>
    <name evidence="11" type="primary">DHSS</name>
    <name evidence="11" type="ordered locus">PMM0035</name>
</gene>
<comment type="similarity">
    <text evidence="2 8">Belongs to the class-V pyridoxal-phosphate-dependent aminotransferase family.</text>
</comment>
<dbReference type="InterPro" id="IPR015424">
    <property type="entry name" value="PyrdxlP-dep_Trfase"/>
</dbReference>
<dbReference type="InterPro" id="IPR015421">
    <property type="entry name" value="PyrdxlP-dep_Trfase_major"/>
</dbReference>
<dbReference type="KEGG" id="pmm:PMM0035"/>
<feature type="binding site" evidence="6">
    <location>
        <position position="339"/>
    </location>
    <ligand>
        <name>substrate</name>
    </ligand>
</feature>
<keyword evidence="5 7" id="KW-0663">Pyridoxal phosphate</keyword>
<dbReference type="PANTHER" id="PTHR21152:SF40">
    <property type="entry name" value="ALANINE--GLYOXYLATE AMINOTRANSFERASE"/>
    <property type="match status" value="1"/>
</dbReference>
<keyword evidence="3" id="KW-0032">Aminotransferase</keyword>
<organism evidence="11 12">
    <name type="scientific">Prochlorococcus marinus subsp. pastoris (strain CCMP1986 / NIES-2087 / MED4)</name>
    <dbReference type="NCBI Taxonomy" id="59919"/>
    <lineage>
        <taxon>Bacteria</taxon>
        <taxon>Bacillati</taxon>
        <taxon>Cyanobacteriota</taxon>
        <taxon>Cyanophyceae</taxon>
        <taxon>Synechococcales</taxon>
        <taxon>Prochlorococcaceae</taxon>
        <taxon>Prochlorococcus</taxon>
    </lineage>
</organism>
<protein>
    <submittedName>
        <fullName evidence="11">Soluble hydrogenase small subunit</fullName>
        <ecNumber evidence="11">1.12.-.-</ecNumber>
    </submittedName>
</protein>
<feature type="modified residue" description="N6-(pyridoxal phosphate)lysine" evidence="7">
    <location>
        <position position="196"/>
    </location>
</feature>
<evidence type="ECO:0000256" key="6">
    <source>
        <dbReference type="PIRSR" id="PIRSR000524-1"/>
    </source>
</evidence>
<dbReference type="Proteomes" id="UP000001026">
    <property type="component" value="Chromosome"/>
</dbReference>
<dbReference type="PANTHER" id="PTHR21152">
    <property type="entry name" value="AMINOTRANSFERASE CLASS V"/>
    <property type="match status" value="1"/>
</dbReference>
<evidence type="ECO:0000259" key="10">
    <source>
        <dbReference type="Pfam" id="PF00266"/>
    </source>
</evidence>
<dbReference type="STRING" id="59919.PMM0035"/>
<feature type="domain" description="Aminotransferase class V" evidence="10">
    <location>
        <begin position="27"/>
        <end position="330"/>
    </location>
</feature>
<keyword evidence="4" id="KW-0808">Transferase</keyword>
<reference evidence="11 12" key="1">
    <citation type="journal article" date="2003" name="Nature">
        <title>Genome divergence in two Prochlorococcus ecotypes reflects oceanic niche differentiation.</title>
        <authorList>
            <person name="Rocap G."/>
            <person name="Larimer F.W."/>
            <person name="Lamerdin J.E."/>
            <person name="Malfatti S."/>
            <person name="Chain P."/>
            <person name="Ahlgren N.A."/>
            <person name="Arellano A."/>
            <person name="Coleman M."/>
            <person name="Hauser L."/>
            <person name="Hess W.R."/>
            <person name="Johnson Z.I."/>
            <person name="Land M.L."/>
            <person name="Lindell D."/>
            <person name="Post A.F."/>
            <person name="Regala W."/>
            <person name="Shah M."/>
            <person name="Shaw S.L."/>
            <person name="Steglich C."/>
            <person name="Sullivan M.B."/>
            <person name="Ting C.S."/>
            <person name="Tolonen A."/>
            <person name="Webb E.A."/>
            <person name="Zinser E.R."/>
            <person name="Chisholm S.W."/>
        </authorList>
    </citation>
    <scope>NUCLEOTIDE SEQUENCE [LARGE SCALE GENOMIC DNA]</scope>
    <source>
        <strain evidence="12">CCMP1986 / NIES-2087 / MED4</strain>
    </source>
</reference>
<accession>Q7V3N9</accession>
<dbReference type="eggNOG" id="COG0075">
    <property type="taxonomic scope" value="Bacteria"/>
</dbReference>
<dbReference type="GO" id="GO:0019265">
    <property type="term" value="P:glycine biosynthetic process, by transamination of glyoxylate"/>
    <property type="evidence" value="ECO:0007669"/>
    <property type="project" value="TreeGrafter"/>
</dbReference>
<evidence type="ECO:0000256" key="8">
    <source>
        <dbReference type="RuleBase" id="RU004075"/>
    </source>
</evidence>